<dbReference type="PROSITE" id="PS51194">
    <property type="entry name" value="HELICASE_CTER"/>
    <property type="match status" value="1"/>
</dbReference>
<dbReference type="Pfam" id="PF00271">
    <property type="entry name" value="Helicase_C"/>
    <property type="match status" value="1"/>
</dbReference>
<dbReference type="InterPro" id="IPR050474">
    <property type="entry name" value="Hel308_SKI2-like"/>
</dbReference>
<dbReference type="InterPro" id="IPR001650">
    <property type="entry name" value="Helicase_C-like"/>
</dbReference>
<evidence type="ECO:0000259" key="5">
    <source>
        <dbReference type="PROSITE" id="PS51192"/>
    </source>
</evidence>
<dbReference type="GO" id="GO:0016787">
    <property type="term" value="F:hydrolase activity"/>
    <property type="evidence" value="ECO:0007669"/>
    <property type="project" value="UniProtKB-KW"/>
</dbReference>
<keyword evidence="1" id="KW-0547">Nucleotide-binding</keyword>
<reference evidence="7" key="1">
    <citation type="submission" date="2023-06" db="EMBL/GenBank/DDBJ databases">
        <authorList>
            <person name="Kurt Z."/>
        </authorList>
    </citation>
    <scope>NUCLEOTIDE SEQUENCE</scope>
</reference>
<keyword evidence="4" id="KW-0067">ATP-binding</keyword>
<dbReference type="InterPro" id="IPR014001">
    <property type="entry name" value="Helicase_ATP-bd"/>
</dbReference>
<dbReference type="SUPFAM" id="SSF52540">
    <property type="entry name" value="P-loop containing nucleoside triphosphate hydrolases"/>
    <property type="match status" value="1"/>
</dbReference>
<keyword evidence="9" id="KW-1185">Reference proteome</keyword>
<proteinExistence type="predicted"/>
<gene>
    <name evidence="7" type="ORF">HINF_LOCUS15265</name>
    <name evidence="8" type="ORF">HINF_LOCUS43328</name>
</gene>
<dbReference type="Gene3D" id="3.40.50.300">
    <property type="entry name" value="P-loop containing nucleotide triphosphate hydrolases"/>
    <property type="match status" value="2"/>
</dbReference>
<comment type="caution">
    <text evidence="7">The sequence shown here is derived from an EMBL/GenBank/DDBJ whole genome shotgun (WGS) entry which is preliminary data.</text>
</comment>
<dbReference type="SMART" id="SM00487">
    <property type="entry name" value="DEXDc"/>
    <property type="match status" value="1"/>
</dbReference>
<dbReference type="EMBL" id="CAXDID020000180">
    <property type="protein sequence ID" value="CAL6049474.1"/>
    <property type="molecule type" value="Genomic_DNA"/>
</dbReference>
<dbReference type="PANTHER" id="PTHR47961">
    <property type="entry name" value="DNA POLYMERASE THETA, PUTATIVE (AFU_ORTHOLOGUE AFUA_1G05260)-RELATED"/>
    <property type="match status" value="1"/>
</dbReference>
<feature type="domain" description="Helicase ATP-binding" evidence="5">
    <location>
        <begin position="104"/>
        <end position="311"/>
    </location>
</feature>
<evidence type="ECO:0000256" key="1">
    <source>
        <dbReference type="ARBA" id="ARBA00022741"/>
    </source>
</evidence>
<evidence type="ECO:0000313" key="7">
    <source>
        <dbReference type="EMBL" id="CAI9927620.1"/>
    </source>
</evidence>
<dbReference type="PROSITE" id="PS51192">
    <property type="entry name" value="HELICASE_ATP_BIND_1"/>
    <property type="match status" value="1"/>
</dbReference>
<name>A0AA86NWS6_9EUKA</name>
<evidence type="ECO:0000256" key="4">
    <source>
        <dbReference type="ARBA" id="ARBA00022840"/>
    </source>
</evidence>
<evidence type="ECO:0000313" key="8">
    <source>
        <dbReference type="EMBL" id="CAL6049474.1"/>
    </source>
</evidence>
<evidence type="ECO:0000259" key="6">
    <source>
        <dbReference type="PROSITE" id="PS51194"/>
    </source>
</evidence>
<feature type="domain" description="Helicase C-terminal" evidence="6">
    <location>
        <begin position="346"/>
        <end position="535"/>
    </location>
</feature>
<dbReference type="InterPro" id="IPR027417">
    <property type="entry name" value="P-loop_NTPase"/>
</dbReference>
<evidence type="ECO:0000313" key="9">
    <source>
        <dbReference type="Proteomes" id="UP001642409"/>
    </source>
</evidence>
<organism evidence="7">
    <name type="scientific">Hexamita inflata</name>
    <dbReference type="NCBI Taxonomy" id="28002"/>
    <lineage>
        <taxon>Eukaryota</taxon>
        <taxon>Metamonada</taxon>
        <taxon>Diplomonadida</taxon>
        <taxon>Hexamitidae</taxon>
        <taxon>Hexamitinae</taxon>
        <taxon>Hexamita</taxon>
    </lineage>
</organism>
<dbReference type="PANTHER" id="PTHR47961:SF6">
    <property type="entry name" value="DNA-DIRECTED DNA POLYMERASE"/>
    <property type="match status" value="1"/>
</dbReference>
<dbReference type="Pfam" id="PF00270">
    <property type="entry name" value="DEAD"/>
    <property type="match status" value="1"/>
</dbReference>
<dbReference type="InterPro" id="IPR011545">
    <property type="entry name" value="DEAD/DEAH_box_helicase_dom"/>
</dbReference>
<dbReference type="AlphaFoldDB" id="A0AA86NWS6"/>
<dbReference type="GO" id="GO:0004386">
    <property type="term" value="F:helicase activity"/>
    <property type="evidence" value="ECO:0007669"/>
    <property type="project" value="UniProtKB-KW"/>
</dbReference>
<dbReference type="GO" id="GO:0005524">
    <property type="term" value="F:ATP binding"/>
    <property type="evidence" value="ECO:0007669"/>
    <property type="project" value="UniProtKB-KW"/>
</dbReference>
<evidence type="ECO:0000256" key="3">
    <source>
        <dbReference type="ARBA" id="ARBA00022806"/>
    </source>
</evidence>
<sequence>MDLRARVLENLIDKLLQQDDKKNTQQQCNQAEPVNNYTQQFPNPVFTLDQALRLQQHLNQSKIQEQEVIQKHDAAQTISLCQSLSPRFAFNSLYEWQQNLLLQTLTAPQLRNILISATTASGKTHLASIFVLKTLIQQKKSCMFVVPYVALVDELTIRFKELLPSSCCLCSLTGLKPLPQFINNKPTLFIVTIEKANLLIKQMVTLKVVDKLGLVVVDEIHTSCDKNERGQKLELLICYFLVLQKYMKKLEEIGKNKEAKEQKTEAAVQNENIGHNEGQKELPFQIIAMSATIDNHVDFKNWLNADLFQSNFRQVQLQETIFCRNMLYNFADQQKIKQVQLIDQNPLLSLLLTTKKPLIVFVATKKLTKTLSAQFAQLISNNYKNEADDIKIQRRTNLLNQLTNKIPTIMQGVCQHSSDLLQADRQLIEEAFRENVVHTLVATTTLAAGVNLPAKSVIINGLKIGISQIDQQYYRQMTGRAGRTRESKEGYSILYLEDPKQFEEVKQLQLPYKCESQIFQPDFVHNTTNYLLLLSYQFKIDFRISLSQTLYAHQNTVQPQEFAENVHFLQKIGIIQAQNGQIQLTQLGKASNDAGFFSGQTNYYQQLIHRSNQFGFDIFSDDMIYLFLVYLPLQMYQKFESTTLEESLEQEEQCHVNYEELGQLNEFVLKFLFSDFEDITQKFLQNNQNNKIKYYILYKVQLLKQAINALKKGNKSVSEDELIKSSLSLCGQLVIFCESMSYNNFKAILQQKQQEIRNLIEDDITDLLQIRYVGVFRARVLKHTGFNNAQDIVDAGLERLKLVLNFGEANDAAVQRVYDGALEVISK</sequence>
<keyword evidence="3 7" id="KW-0347">Helicase</keyword>
<dbReference type="SMART" id="SM00490">
    <property type="entry name" value="HELICc"/>
    <property type="match status" value="1"/>
</dbReference>
<dbReference type="GO" id="GO:0003676">
    <property type="term" value="F:nucleic acid binding"/>
    <property type="evidence" value="ECO:0007669"/>
    <property type="project" value="InterPro"/>
</dbReference>
<reference evidence="8 9" key="2">
    <citation type="submission" date="2024-07" db="EMBL/GenBank/DDBJ databases">
        <authorList>
            <person name="Akdeniz Z."/>
        </authorList>
    </citation>
    <scope>NUCLEOTIDE SEQUENCE [LARGE SCALE GENOMIC DNA]</scope>
</reference>
<keyword evidence="2" id="KW-0378">Hydrolase</keyword>
<protein>
    <submittedName>
        <fullName evidence="7">DNA helicase</fullName>
    </submittedName>
    <submittedName>
        <fullName evidence="8">DNA_helicase</fullName>
    </submittedName>
</protein>
<accession>A0AA86NWS6</accession>
<dbReference type="SUPFAM" id="SSF158702">
    <property type="entry name" value="Sec63 N-terminal domain-like"/>
    <property type="match status" value="1"/>
</dbReference>
<evidence type="ECO:0000256" key="2">
    <source>
        <dbReference type="ARBA" id="ARBA00022801"/>
    </source>
</evidence>
<dbReference type="Proteomes" id="UP001642409">
    <property type="component" value="Unassembled WGS sequence"/>
</dbReference>
<dbReference type="EMBL" id="CATOUU010000384">
    <property type="protein sequence ID" value="CAI9927620.1"/>
    <property type="molecule type" value="Genomic_DNA"/>
</dbReference>